<dbReference type="Proteomes" id="UP000660021">
    <property type="component" value="Unassembled WGS sequence"/>
</dbReference>
<evidence type="ECO:0000256" key="6">
    <source>
        <dbReference type="HAMAP-Rule" id="MF_02040"/>
    </source>
</evidence>
<evidence type="ECO:0000256" key="1">
    <source>
        <dbReference type="ARBA" id="ARBA00022723"/>
    </source>
</evidence>
<reference evidence="7 8" key="1">
    <citation type="submission" date="2020-08" db="EMBL/GenBank/DDBJ databases">
        <title>Genome public.</title>
        <authorList>
            <person name="Liu C."/>
            <person name="Sun Q."/>
        </authorList>
    </citation>
    <scope>NUCLEOTIDE SEQUENCE [LARGE SCALE GENOMIC DNA]</scope>
    <source>
        <strain evidence="7 8">New-38</strain>
    </source>
</reference>
<evidence type="ECO:0000256" key="2">
    <source>
        <dbReference type="ARBA" id="ARBA00022741"/>
    </source>
</evidence>
<proteinExistence type="inferred from homology"/>
<dbReference type="HAMAP" id="MF_02040">
    <property type="entry name" value="Mrp_NBP35"/>
    <property type="match status" value="1"/>
</dbReference>
<keyword evidence="8" id="KW-1185">Reference proteome</keyword>
<dbReference type="CDD" id="cd02037">
    <property type="entry name" value="Mrp_NBP35"/>
    <property type="match status" value="1"/>
</dbReference>
<evidence type="ECO:0000256" key="4">
    <source>
        <dbReference type="ARBA" id="ARBA00023004"/>
    </source>
</evidence>
<name>A0ABR7HRH1_9FIRM</name>
<dbReference type="RefSeq" id="WP_101692494.1">
    <property type="nucleotide sequence ID" value="NZ_JACOPR010000002.1"/>
</dbReference>
<dbReference type="InterPro" id="IPR033756">
    <property type="entry name" value="YlxH/NBP35"/>
</dbReference>
<dbReference type="Pfam" id="PF10609">
    <property type="entry name" value="ParA"/>
    <property type="match status" value="1"/>
</dbReference>
<keyword evidence="6" id="KW-0378">Hydrolase</keyword>
<dbReference type="InterPro" id="IPR019591">
    <property type="entry name" value="Mrp/NBP35_ATP-bd"/>
</dbReference>
<dbReference type="PANTHER" id="PTHR42961:SF2">
    <property type="entry name" value="IRON-SULFUR PROTEIN NUBPL"/>
    <property type="match status" value="1"/>
</dbReference>
<comment type="caution">
    <text evidence="7">The sequence shown here is derived from an EMBL/GenBank/DDBJ whole genome shotgun (WGS) entry which is preliminary data.</text>
</comment>
<dbReference type="PANTHER" id="PTHR42961">
    <property type="entry name" value="IRON-SULFUR PROTEIN NUBPL"/>
    <property type="match status" value="1"/>
</dbReference>
<organism evidence="7 8">
    <name type="scientific">Pseudoflavonifractor hominis</name>
    <dbReference type="NCBI Taxonomy" id="2763059"/>
    <lineage>
        <taxon>Bacteria</taxon>
        <taxon>Bacillati</taxon>
        <taxon>Bacillota</taxon>
        <taxon>Clostridia</taxon>
        <taxon>Eubacteriales</taxon>
        <taxon>Oscillospiraceae</taxon>
        <taxon>Pseudoflavonifractor</taxon>
    </lineage>
</organism>
<comment type="subunit">
    <text evidence="6">Homodimer.</text>
</comment>
<dbReference type="EMBL" id="JACOPR010000002">
    <property type="protein sequence ID" value="MBC5730124.1"/>
    <property type="molecule type" value="Genomic_DNA"/>
</dbReference>
<dbReference type="GO" id="GO:0005524">
    <property type="term" value="F:ATP binding"/>
    <property type="evidence" value="ECO:0007669"/>
    <property type="project" value="UniProtKB-KW"/>
</dbReference>
<evidence type="ECO:0000313" key="8">
    <source>
        <dbReference type="Proteomes" id="UP000660021"/>
    </source>
</evidence>
<dbReference type="InterPro" id="IPR027417">
    <property type="entry name" value="P-loop_NTPase"/>
</dbReference>
<accession>A0ABR7HRH1</accession>
<gene>
    <name evidence="7" type="ORF">H8S34_04660</name>
</gene>
<dbReference type="SUPFAM" id="SSF52540">
    <property type="entry name" value="P-loop containing nucleoside triphosphate hydrolases"/>
    <property type="match status" value="1"/>
</dbReference>
<evidence type="ECO:0000313" key="7">
    <source>
        <dbReference type="EMBL" id="MBC5730124.1"/>
    </source>
</evidence>
<keyword evidence="4 6" id="KW-0408">Iron</keyword>
<dbReference type="InterPro" id="IPR044304">
    <property type="entry name" value="NUBPL-like"/>
</dbReference>
<keyword evidence="1 6" id="KW-0479">Metal-binding</keyword>
<protein>
    <recommendedName>
        <fullName evidence="6">Iron-sulfur cluster carrier protein</fullName>
    </recommendedName>
</protein>
<keyword evidence="3 6" id="KW-0067">ATP-binding</keyword>
<comment type="function">
    <text evidence="6">Binds and transfers iron-sulfur (Fe-S) clusters to target apoproteins. Can hydrolyze ATP.</text>
</comment>
<dbReference type="Gene3D" id="3.40.50.300">
    <property type="entry name" value="P-loop containing nucleotide triphosphate hydrolases"/>
    <property type="match status" value="1"/>
</dbReference>
<feature type="binding site" evidence="6">
    <location>
        <begin position="43"/>
        <end position="50"/>
    </location>
    <ligand>
        <name>ATP</name>
        <dbReference type="ChEBI" id="CHEBI:30616"/>
    </ligand>
</feature>
<comment type="similarity">
    <text evidence="6">Belongs to the Mrp/NBP35 ATP-binding proteins family.</text>
</comment>
<keyword evidence="5 6" id="KW-0411">Iron-sulfur</keyword>
<evidence type="ECO:0000256" key="5">
    <source>
        <dbReference type="ARBA" id="ARBA00023014"/>
    </source>
</evidence>
<sequence length="274" mass="29180">MSECTHNCSSCGESCSERTSPQSFQVPSHELSHVKKVIAVVSGKGGVGKSLVTSSLACAMAGLGKKVGILDADITGPSIPKAFGIHTRAAGSELGIYPETSKGGVEVMSLNLLTENETDPVIWRGPVIAGTVKQFWTDVIWGELDYLFVDMPPGTGDVPLTVFQSLPVDGIIMVTSPQDLVSMIVTKAVKMAEMMHIPVLGLVENYSYFQCPDCGKQHAIFGESHIDAVATEHGLKVLARLPIDPKLAAACDQGEIESFQPNYLSEVAGMLTQM</sequence>
<keyword evidence="2 6" id="KW-0547">Nucleotide-binding</keyword>
<evidence type="ECO:0000256" key="3">
    <source>
        <dbReference type="ARBA" id="ARBA00022840"/>
    </source>
</evidence>